<dbReference type="Proteomes" id="UP000011668">
    <property type="component" value="Unassembled WGS sequence"/>
</dbReference>
<evidence type="ECO:0000256" key="8">
    <source>
        <dbReference type="ARBA" id="ARBA00023242"/>
    </source>
</evidence>
<feature type="region of interest" description="Disordered" evidence="11">
    <location>
        <begin position="716"/>
        <end position="790"/>
    </location>
</feature>
<evidence type="ECO:0000256" key="2">
    <source>
        <dbReference type="ARBA" id="ARBA00022517"/>
    </source>
</evidence>
<keyword evidence="7" id="KW-0694">RNA-binding</keyword>
<dbReference type="GO" id="GO:0005829">
    <property type="term" value="C:cytosol"/>
    <property type="evidence" value="ECO:0007669"/>
    <property type="project" value="TreeGrafter"/>
</dbReference>
<feature type="short sequence motif" description="Q motif" evidence="10">
    <location>
        <begin position="96"/>
        <end position="124"/>
    </location>
</feature>
<keyword evidence="16" id="KW-1185">Reference proteome</keyword>
<dbReference type="GO" id="GO:0005634">
    <property type="term" value="C:nucleus"/>
    <property type="evidence" value="ECO:0007669"/>
    <property type="project" value="UniProtKB-SubCell"/>
</dbReference>
<dbReference type="SUPFAM" id="SSF52540">
    <property type="entry name" value="P-loop containing nucleoside triphosphate hydrolases"/>
    <property type="match status" value="2"/>
</dbReference>
<evidence type="ECO:0000259" key="13">
    <source>
        <dbReference type="PROSITE" id="PS51194"/>
    </source>
</evidence>
<dbReference type="InterPro" id="IPR027417">
    <property type="entry name" value="P-loop_NTPase"/>
</dbReference>
<dbReference type="HOGENOM" id="CLU_294769_0_0_1"/>
<feature type="compositionally biased region" description="Low complexity" evidence="11">
    <location>
        <begin position="716"/>
        <end position="731"/>
    </location>
</feature>
<feature type="domain" description="DEAD-box RNA helicase Q" evidence="14">
    <location>
        <begin position="96"/>
        <end position="124"/>
    </location>
</feature>
<keyword evidence="4" id="KW-0378">Hydrolase</keyword>
<keyword evidence="6" id="KW-0067">ATP-binding</keyword>
<dbReference type="GO" id="GO:0005524">
    <property type="term" value="F:ATP binding"/>
    <property type="evidence" value="ECO:0007669"/>
    <property type="project" value="UniProtKB-KW"/>
</dbReference>
<sequence length="1028" mass="111476">MASTGMSSLQARALKMKKLAKAEKKARALAKGGKSANPEVVTTTSDETPDGQEEELSATHGGQDVEDLEQSESGTEDSPNDVTSVAPVAPKSSASATFDSLGLISPLLEALKQVGYSKPTEIQAGIIPHALEGKDVIGVAETGSGKTAAFALPILQKLWDEPRGLFACVLAPTRELAYQIAQQFEALGSAIGVRCATIVGGMDMMSQSIALGKPHIIVATPGRLNDHLENTKGFSLRGLRYLVLDEADRLLDMDFGPVIDKILKVLPRERNTFLFSATMSTKVAKLQRASLQNPVRVEVNGKYSTVSTLLQYYLLTPFANKDVHLVHLANELAANSIIIFTRTVHDAQRLSMVLRNLGFPAVPLHGQLSQSARLGALNKFKAGGRSLLIATDVASGLDIPTVDVVINFDIPTHSKDYIHRVGRTARAGRAGKSITLVTQYDVELLQRIEGVIGKKMMEFPIDKAEVMLLKERVGEAQRLAVQELKESGGAAGARGGRKRHRDKDESGRDRMDRDDDVVEAGSRTKNIGDNHHTSPWTKPVSEKLRVNSDLQEPPPLLQMILVLPLAYAATAGIPTEQEADMSPRGDSYWATLDRISEMALSHGSSLSGSLRQLTGFQYGNSGLFSDSVNMPEPQLRIMRACDCSGMSHEPLLYTALSHYGTLSSASMRPPVGHWISIGVIQQTSTQYLIANIGEAYKFEMSDPSSFDIHVWNASRPNQATRTRPNTRAPNTFRVSRQDPDPNPSLLPSTSHFMTTTWSPPPPTTPPAQPSRAPSISRSYSDQNAHSTETVSSSSYMMLLRELEQFSSSEITNALVSLGLSHRAMDAHVQRGGRLPDIHMLSPWPNDRSVGSHCGASSILPILPTFRIVPAATAYPPIVSILPQAIDAAPMGSIIVVSVPLSKHRVTEVWFDRGIRGAIIGGRTKDIVHHRAAGFPVFAQGNQETAFVSFPGQAGFVHPVETSGPIIVFPRTDLEDCFENGLSALKIHPGDIIVADRDGVACIPPELSRRVFEICRYTRQMNEGQAGGM</sequence>
<evidence type="ECO:0000256" key="10">
    <source>
        <dbReference type="PROSITE-ProRule" id="PRU00552"/>
    </source>
</evidence>
<reference evidence="15 16" key="1">
    <citation type="journal article" date="2013" name="Nat. Commun.">
        <title>The evolution and pathogenic mechanisms of the rice sheath blight pathogen.</title>
        <authorList>
            <person name="Zheng A."/>
            <person name="Lin R."/>
            <person name="Xu L."/>
            <person name="Qin P."/>
            <person name="Tang C."/>
            <person name="Ai P."/>
            <person name="Zhang D."/>
            <person name="Liu Y."/>
            <person name="Sun Z."/>
            <person name="Feng H."/>
            <person name="Wang Y."/>
            <person name="Chen Y."/>
            <person name="Liang X."/>
            <person name="Fu R."/>
            <person name="Li Q."/>
            <person name="Zhang J."/>
            <person name="Yu X."/>
            <person name="Xie Z."/>
            <person name="Ding L."/>
            <person name="Guan P."/>
            <person name="Tang J."/>
            <person name="Liang Y."/>
            <person name="Wang S."/>
            <person name="Deng Q."/>
            <person name="Li S."/>
            <person name="Zhu J."/>
            <person name="Wang L."/>
            <person name="Liu H."/>
            <person name="Li P."/>
        </authorList>
    </citation>
    <scope>NUCLEOTIDE SEQUENCE [LARGE SCALE GENOMIC DNA]</scope>
    <source>
        <strain evidence="16">AG-1 IA</strain>
    </source>
</reference>
<feature type="region of interest" description="Disordered" evidence="11">
    <location>
        <begin position="484"/>
        <end position="538"/>
    </location>
</feature>
<keyword evidence="5 15" id="KW-0347">Helicase</keyword>
<dbReference type="Gene3D" id="3.40.50.300">
    <property type="entry name" value="P-loop containing nucleotide triphosphate hydrolases"/>
    <property type="match status" value="2"/>
</dbReference>
<dbReference type="CDD" id="cd17954">
    <property type="entry name" value="DEADc_DDX47"/>
    <property type="match status" value="1"/>
</dbReference>
<evidence type="ECO:0000256" key="3">
    <source>
        <dbReference type="ARBA" id="ARBA00022741"/>
    </source>
</evidence>
<proteinExistence type="inferred from homology"/>
<dbReference type="InterPro" id="IPR044765">
    <property type="entry name" value="DDX47/Rrp3_DEADc"/>
</dbReference>
<dbReference type="STRING" id="983506.L8WNE5"/>
<dbReference type="PANTHER" id="PTHR47959">
    <property type="entry name" value="ATP-DEPENDENT RNA HELICASE RHLE-RELATED"/>
    <property type="match status" value="1"/>
</dbReference>
<feature type="compositionally biased region" description="Acidic residues" evidence="11">
    <location>
        <begin position="64"/>
        <end position="79"/>
    </location>
</feature>
<evidence type="ECO:0000259" key="12">
    <source>
        <dbReference type="PROSITE" id="PS51192"/>
    </source>
</evidence>
<organism evidence="15 16">
    <name type="scientific">Thanatephorus cucumeris (strain AG1-IA)</name>
    <name type="common">Rice sheath blight fungus</name>
    <name type="synonym">Rhizoctonia solani</name>
    <dbReference type="NCBI Taxonomy" id="983506"/>
    <lineage>
        <taxon>Eukaryota</taxon>
        <taxon>Fungi</taxon>
        <taxon>Dikarya</taxon>
        <taxon>Basidiomycota</taxon>
        <taxon>Agaricomycotina</taxon>
        <taxon>Agaricomycetes</taxon>
        <taxon>Cantharellales</taxon>
        <taxon>Ceratobasidiaceae</taxon>
        <taxon>Rhizoctonia</taxon>
        <taxon>Rhizoctonia solani AG-1</taxon>
    </lineage>
</organism>
<dbReference type="GO" id="GO:0010467">
    <property type="term" value="P:gene expression"/>
    <property type="evidence" value="ECO:0007669"/>
    <property type="project" value="UniProtKB-ARBA"/>
</dbReference>
<dbReference type="InterPro" id="IPR011545">
    <property type="entry name" value="DEAD/DEAH_box_helicase_dom"/>
</dbReference>
<dbReference type="PROSITE" id="PS51194">
    <property type="entry name" value="HELICASE_CTER"/>
    <property type="match status" value="1"/>
</dbReference>
<dbReference type="SMART" id="SM00490">
    <property type="entry name" value="HELICc"/>
    <property type="match status" value="1"/>
</dbReference>
<dbReference type="Gene3D" id="3.50.30.40">
    <property type="entry name" value="Ribonuclease E inhibitor RraA/RraA-like"/>
    <property type="match status" value="1"/>
</dbReference>
<dbReference type="Pfam" id="PF00271">
    <property type="entry name" value="Helicase_C"/>
    <property type="match status" value="1"/>
</dbReference>
<dbReference type="PROSITE" id="PS51195">
    <property type="entry name" value="Q_MOTIF"/>
    <property type="match status" value="1"/>
</dbReference>
<dbReference type="InterPro" id="IPR014014">
    <property type="entry name" value="RNA_helicase_DEAD_Q_motif"/>
</dbReference>
<evidence type="ECO:0000256" key="7">
    <source>
        <dbReference type="ARBA" id="ARBA00022884"/>
    </source>
</evidence>
<dbReference type="InterPro" id="IPR050079">
    <property type="entry name" value="DEAD_box_RNA_helicase"/>
</dbReference>
<evidence type="ECO:0000256" key="11">
    <source>
        <dbReference type="SAM" id="MobiDB-lite"/>
    </source>
</evidence>
<dbReference type="Pfam" id="PF03737">
    <property type="entry name" value="RraA-like"/>
    <property type="match status" value="1"/>
</dbReference>
<dbReference type="InterPro" id="IPR036704">
    <property type="entry name" value="RraA/RraA-like_sf"/>
</dbReference>
<dbReference type="InterPro" id="IPR000629">
    <property type="entry name" value="RNA-helicase_DEAD-box_CS"/>
</dbReference>
<dbReference type="PROSITE" id="PS51192">
    <property type="entry name" value="HELICASE_ATP_BIND_1"/>
    <property type="match status" value="1"/>
</dbReference>
<feature type="compositionally biased region" description="Polar residues" evidence="11">
    <location>
        <begin position="775"/>
        <end position="790"/>
    </location>
</feature>
<protein>
    <submittedName>
        <fullName evidence="15">ATP-dependent rRNA helicase RRP3</fullName>
    </submittedName>
</protein>
<feature type="domain" description="Helicase C-terminal" evidence="13">
    <location>
        <begin position="320"/>
        <end position="467"/>
    </location>
</feature>
<evidence type="ECO:0000256" key="5">
    <source>
        <dbReference type="ARBA" id="ARBA00022806"/>
    </source>
</evidence>
<feature type="domain" description="Helicase ATP-binding" evidence="12">
    <location>
        <begin position="127"/>
        <end position="297"/>
    </location>
</feature>
<keyword evidence="3" id="KW-0547">Nucleotide-binding</keyword>
<dbReference type="InterPro" id="IPR001650">
    <property type="entry name" value="Helicase_C-like"/>
</dbReference>
<dbReference type="AlphaFoldDB" id="L8WNE5"/>
<dbReference type="PROSITE" id="PS00039">
    <property type="entry name" value="DEAD_ATP_HELICASE"/>
    <property type="match status" value="1"/>
</dbReference>
<gene>
    <name evidence="15" type="ORF">AG1IA_07663</name>
</gene>
<accession>L8WNE5</accession>
<name>L8WNE5_THACA</name>
<dbReference type="PANTHER" id="PTHR47959:SF20">
    <property type="entry name" value="RNA HELICASE"/>
    <property type="match status" value="1"/>
</dbReference>
<evidence type="ECO:0000313" key="15">
    <source>
        <dbReference type="EMBL" id="ELU38297.1"/>
    </source>
</evidence>
<evidence type="ECO:0000256" key="4">
    <source>
        <dbReference type="ARBA" id="ARBA00022801"/>
    </source>
</evidence>
<comment type="similarity">
    <text evidence="9">Belongs to the DEAD box helicase family. DDX47/RRP3 subfamily.</text>
</comment>
<dbReference type="SMART" id="SM00487">
    <property type="entry name" value="DEXDc"/>
    <property type="match status" value="1"/>
</dbReference>
<dbReference type="InterPro" id="IPR014001">
    <property type="entry name" value="Helicase_ATP-bd"/>
</dbReference>
<evidence type="ECO:0000256" key="1">
    <source>
        <dbReference type="ARBA" id="ARBA00004123"/>
    </source>
</evidence>
<keyword evidence="2" id="KW-0690">Ribosome biogenesis</keyword>
<evidence type="ECO:0000259" key="14">
    <source>
        <dbReference type="PROSITE" id="PS51195"/>
    </source>
</evidence>
<comment type="caution">
    <text evidence="15">The sequence shown here is derived from an EMBL/GenBank/DDBJ whole genome shotgun (WGS) entry which is preliminary data.</text>
</comment>
<keyword evidence="8" id="KW-0539">Nucleus</keyword>
<comment type="subcellular location">
    <subcellularLocation>
        <location evidence="1">Nucleus</location>
    </subcellularLocation>
</comment>
<dbReference type="SUPFAM" id="SSF89562">
    <property type="entry name" value="RraA-like"/>
    <property type="match status" value="1"/>
</dbReference>
<evidence type="ECO:0000313" key="16">
    <source>
        <dbReference type="Proteomes" id="UP000011668"/>
    </source>
</evidence>
<dbReference type="Pfam" id="PF00270">
    <property type="entry name" value="DEAD"/>
    <property type="match status" value="1"/>
</dbReference>
<feature type="compositionally biased region" description="Pro residues" evidence="11">
    <location>
        <begin position="758"/>
        <end position="768"/>
    </location>
</feature>
<dbReference type="GO" id="GO:0042254">
    <property type="term" value="P:ribosome biogenesis"/>
    <property type="evidence" value="ECO:0007669"/>
    <property type="project" value="UniProtKB-KW"/>
</dbReference>
<dbReference type="EMBL" id="AFRT01002202">
    <property type="protein sequence ID" value="ELU38297.1"/>
    <property type="molecule type" value="Genomic_DNA"/>
</dbReference>
<dbReference type="InterPro" id="IPR005493">
    <property type="entry name" value="RraA/RraA-like"/>
</dbReference>
<dbReference type="CDD" id="cd18787">
    <property type="entry name" value="SF2_C_DEAD"/>
    <property type="match status" value="1"/>
</dbReference>
<dbReference type="GO" id="GO:0016787">
    <property type="term" value="F:hydrolase activity"/>
    <property type="evidence" value="ECO:0007669"/>
    <property type="project" value="UniProtKB-KW"/>
</dbReference>
<feature type="compositionally biased region" description="Basic and acidic residues" evidence="11">
    <location>
        <begin position="502"/>
        <end position="513"/>
    </location>
</feature>
<evidence type="ECO:0000256" key="9">
    <source>
        <dbReference type="ARBA" id="ARBA00024350"/>
    </source>
</evidence>
<feature type="region of interest" description="Disordered" evidence="11">
    <location>
        <begin position="22"/>
        <end position="87"/>
    </location>
</feature>
<dbReference type="GO" id="GO:0003723">
    <property type="term" value="F:RNA binding"/>
    <property type="evidence" value="ECO:0007669"/>
    <property type="project" value="UniProtKB-KW"/>
</dbReference>
<feature type="compositionally biased region" description="Acidic residues" evidence="11">
    <location>
        <begin position="47"/>
        <end position="56"/>
    </location>
</feature>
<dbReference type="OrthoDB" id="10261904at2759"/>
<evidence type="ECO:0000256" key="6">
    <source>
        <dbReference type="ARBA" id="ARBA00022840"/>
    </source>
</evidence>
<dbReference type="GO" id="GO:0003724">
    <property type="term" value="F:RNA helicase activity"/>
    <property type="evidence" value="ECO:0007669"/>
    <property type="project" value="InterPro"/>
</dbReference>